<organism evidence="2 3">
    <name type="scientific">Rhodanobacter lycopersici</name>
    <dbReference type="NCBI Taxonomy" id="3162487"/>
    <lineage>
        <taxon>Bacteria</taxon>
        <taxon>Pseudomonadati</taxon>
        <taxon>Pseudomonadota</taxon>
        <taxon>Gammaproteobacteria</taxon>
        <taxon>Lysobacterales</taxon>
        <taxon>Rhodanobacteraceae</taxon>
        <taxon>Rhodanobacter</taxon>
    </lineage>
</organism>
<keyword evidence="2" id="KW-0223">Dioxygenase</keyword>
<dbReference type="Gene3D" id="2.60.120.590">
    <property type="entry name" value="Alpha-ketoglutarate-dependent dioxygenase AlkB-like"/>
    <property type="match status" value="1"/>
</dbReference>
<dbReference type="Proteomes" id="UP001556220">
    <property type="component" value="Unassembled WGS sequence"/>
</dbReference>
<evidence type="ECO:0000313" key="3">
    <source>
        <dbReference type="Proteomes" id="UP001556220"/>
    </source>
</evidence>
<dbReference type="RefSeq" id="WP_367853411.1">
    <property type="nucleotide sequence ID" value="NZ_JBFOHK010000001.1"/>
</dbReference>
<keyword evidence="2" id="KW-0560">Oxidoreductase</keyword>
<sequence>MGGAKTTAGWQRIALPDADVALWPHWLDPAEADALFAGLQHAIAWETHRIRLFGRELDSPRLSCWIGDPGAGYTYSRTRFEPRPWPAALAVLRGRLEQACAARFNSVLANLYRDGDDAMGWHSDDEPELGTRPVIASLSLGAGRRFRFRRRRARGEPARPGDTSELLLPHGSLLRMAGATQRLYRHDLPRVRGLAAARINLTFRCIDTSAH</sequence>
<protein>
    <submittedName>
        <fullName evidence="2">Alpha-ketoglutarate-dependent dioxygenase AlkB</fullName>
    </submittedName>
</protein>
<dbReference type="InterPro" id="IPR005123">
    <property type="entry name" value="Oxoglu/Fe-dep_dioxygenase_dom"/>
</dbReference>
<comment type="caution">
    <text evidence="2">The sequence shown here is derived from an EMBL/GenBank/DDBJ whole genome shotgun (WGS) entry which is preliminary data.</text>
</comment>
<dbReference type="Pfam" id="PF13532">
    <property type="entry name" value="2OG-FeII_Oxy_2"/>
    <property type="match status" value="1"/>
</dbReference>
<keyword evidence="3" id="KW-1185">Reference proteome</keyword>
<gene>
    <name evidence="2" type="ORF">ABQJ54_06380</name>
</gene>
<evidence type="ECO:0000259" key="1">
    <source>
        <dbReference type="PROSITE" id="PS51471"/>
    </source>
</evidence>
<dbReference type="InterPro" id="IPR027450">
    <property type="entry name" value="AlkB-like"/>
</dbReference>
<dbReference type="InterPro" id="IPR037151">
    <property type="entry name" value="AlkB-like_sf"/>
</dbReference>
<name>A0ABV3QCR2_9GAMM</name>
<accession>A0ABV3QCR2</accession>
<reference evidence="2 3" key="1">
    <citation type="submission" date="2024-06" db="EMBL/GenBank/DDBJ databases">
        <authorList>
            <person name="Woo H."/>
        </authorList>
    </citation>
    <scope>NUCLEOTIDE SEQUENCE [LARGE SCALE GENOMIC DNA]</scope>
    <source>
        <strain evidence="2 3">Si-c</strain>
    </source>
</reference>
<dbReference type="SUPFAM" id="SSF51197">
    <property type="entry name" value="Clavaminate synthase-like"/>
    <property type="match status" value="1"/>
</dbReference>
<dbReference type="PANTHER" id="PTHR31212:SF4">
    <property type="entry name" value="ALPHA-KETOGLUTARATE-DEPENDENT DIOXYGENASE ALKB HOMOLOG 3"/>
    <property type="match status" value="1"/>
</dbReference>
<dbReference type="GO" id="GO:0051213">
    <property type="term" value="F:dioxygenase activity"/>
    <property type="evidence" value="ECO:0007669"/>
    <property type="project" value="UniProtKB-KW"/>
</dbReference>
<dbReference type="InterPro" id="IPR032854">
    <property type="entry name" value="ALKBH3"/>
</dbReference>
<dbReference type="PANTHER" id="PTHR31212">
    <property type="entry name" value="ALPHA-KETOGLUTARATE-DEPENDENT DIOXYGENASE ALKB HOMOLOG 3"/>
    <property type="match status" value="1"/>
</dbReference>
<feature type="domain" description="Fe2OG dioxygenase" evidence="1">
    <location>
        <begin position="103"/>
        <end position="207"/>
    </location>
</feature>
<dbReference type="EMBL" id="JBFOHK010000001">
    <property type="protein sequence ID" value="MEW9571369.1"/>
    <property type="molecule type" value="Genomic_DNA"/>
</dbReference>
<dbReference type="PROSITE" id="PS51471">
    <property type="entry name" value="FE2OG_OXY"/>
    <property type="match status" value="1"/>
</dbReference>
<proteinExistence type="predicted"/>
<evidence type="ECO:0000313" key="2">
    <source>
        <dbReference type="EMBL" id="MEW9571369.1"/>
    </source>
</evidence>